<dbReference type="WBParaSite" id="Pan_g19522.t1">
    <property type="protein sequence ID" value="Pan_g19522.t1"/>
    <property type="gene ID" value="Pan_g19522"/>
</dbReference>
<feature type="transmembrane region" description="Helical" evidence="6">
    <location>
        <begin position="238"/>
        <end position="262"/>
    </location>
</feature>
<dbReference type="InterPro" id="IPR000615">
    <property type="entry name" value="Bestrophin"/>
</dbReference>
<dbReference type="Proteomes" id="UP000492821">
    <property type="component" value="Unassembled WGS sequence"/>
</dbReference>
<proteinExistence type="inferred from homology"/>
<evidence type="ECO:0000256" key="1">
    <source>
        <dbReference type="ARBA" id="ARBA00004370"/>
    </source>
</evidence>
<feature type="transmembrane region" description="Helical" evidence="6">
    <location>
        <begin position="75"/>
        <end position="92"/>
    </location>
</feature>
<evidence type="ECO:0000256" key="7">
    <source>
        <dbReference type="SAM" id="MobiDB-lite"/>
    </source>
</evidence>
<evidence type="ECO:0000313" key="9">
    <source>
        <dbReference type="WBParaSite" id="Pan_g19522.t1"/>
    </source>
</evidence>
<reference evidence="9" key="2">
    <citation type="submission" date="2020-10" db="UniProtKB">
        <authorList>
            <consortium name="WormBaseParasite"/>
        </authorList>
    </citation>
    <scope>IDENTIFICATION</scope>
</reference>
<keyword evidence="3 6" id="KW-1133">Transmembrane helix</keyword>
<evidence type="ECO:0000256" key="5">
    <source>
        <dbReference type="ARBA" id="ARBA00034769"/>
    </source>
</evidence>
<keyword evidence="8" id="KW-1185">Reference proteome</keyword>
<sequence length="691" mass="77956">MREASTAGVFTFLRLLFRWKGSVWKIVGYELSFWLWAYLTLSISYRFFMKGRVIGTVFEQFVIYCNTYISTVQQSLSFVLGFYVSIVAGRWWNIFMRLPWPDTTCLMSTTFIRSRGEKHKREDRLLRRTIVRYLVLAFVMVLRNISERIRKRFPDLSYLKNSLVTVDELELIQKVERTEKTCVYWLPLMWIMKIYKQCYEEYHTLDEIHFVTLNQELRKQRDCLNDLLSYDWICTPLVYTQVVNIATAFYMTILLVSSQFLALTPEEAARYKVEGNISFQVDYVIPVFAVFQFIFYVGWLKVAQVTLNPFGTDDDDFEVDFLIERDLKIGYAMVDELFEVSPQLVETHVVQLPHTKASAKRMRKANPMIGSVANLNVNRREAQIVPPPPVVEPREKKPIFNRLVKLMPRLDPDDKQLPLLDKLPPTSQSVPTVDAEQATKRGSEVVMAHTQTASNLEDIKKATSANIDVKAAGDTLKSPAPANTSPVPTALLAPVAQSPNRATPPANANIANKSREKTKEKSKEAIKSKEGVKDKEEKKEAPPQKATPPMPAANKEAKPSTPRAEVSQPVEVTATAGPPQNIVFGAGVKNKRSEVEQNQDGSAKRQRTKVNDTQAQTRKERTTDEKPTESPVAAPAAAQEGSKRKSPGVAAASTPPAPTTEKAKPGDKVPDITEVTQDTRPIGSVRPITQT</sequence>
<dbReference type="GO" id="GO:0005254">
    <property type="term" value="F:chloride channel activity"/>
    <property type="evidence" value="ECO:0007669"/>
    <property type="project" value="UniProtKB-KW"/>
</dbReference>
<feature type="transmembrane region" description="Helical" evidence="6">
    <location>
        <begin position="283"/>
        <end position="300"/>
    </location>
</feature>
<evidence type="ECO:0000313" key="8">
    <source>
        <dbReference type="Proteomes" id="UP000492821"/>
    </source>
</evidence>
<comment type="function">
    <text evidence="6">Forms chloride channels.</text>
</comment>
<comment type="similarity">
    <text evidence="5 6">Belongs to the anion channel-forming bestrophin (TC 1.A.46) family. Calcium-sensitive chloride channel subfamily.</text>
</comment>
<feature type="transmembrane region" description="Helical" evidence="6">
    <location>
        <begin position="130"/>
        <end position="146"/>
    </location>
</feature>
<dbReference type="AlphaFoldDB" id="A0A7E4ZV66"/>
<organism evidence="8 9">
    <name type="scientific">Panagrellus redivivus</name>
    <name type="common">Microworm</name>
    <dbReference type="NCBI Taxonomy" id="6233"/>
    <lineage>
        <taxon>Eukaryota</taxon>
        <taxon>Metazoa</taxon>
        <taxon>Ecdysozoa</taxon>
        <taxon>Nematoda</taxon>
        <taxon>Chromadorea</taxon>
        <taxon>Rhabditida</taxon>
        <taxon>Tylenchina</taxon>
        <taxon>Panagrolaimomorpha</taxon>
        <taxon>Panagrolaimoidea</taxon>
        <taxon>Panagrolaimidae</taxon>
        <taxon>Panagrellus</taxon>
    </lineage>
</organism>
<keyword evidence="6" id="KW-0869">Chloride channel</keyword>
<evidence type="ECO:0000256" key="4">
    <source>
        <dbReference type="ARBA" id="ARBA00023136"/>
    </source>
</evidence>
<comment type="subcellular location">
    <subcellularLocation>
        <location evidence="6">Cell membrane</location>
        <topology evidence="6">Multi-pass membrane protein</topology>
    </subcellularLocation>
    <subcellularLocation>
        <location evidence="1">Membrane</location>
    </subcellularLocation>
</comment>
<dbReference type="GO" id="GO:0005886">
    <property type="term" value="C:plasma membrane"/>
    <property type="evidence" value="ECO:0007669"/>
    <property type="project" value="UniProtKB-SubCell"/>
</dbReference>
<protein>
    <recommendedName>
        <fullName evidence="6">Bestrophin homolog</fullName>
    </recommendedName>
</protein>
<dbReference type="PANTHER" id="PTHR10736:SF0">
    <property type="entry name" value="BESTROPHIN HOMOLOG"/>
    <property type="match status" value="1"/>
</dbReference>
<evidence type="ECO:0000256" key="6">
    <source>
        <dbReference type="RuleBase" id="RU363126"/>
    </source>
</evidence>
<feature type="compositionally biased region" description="Basic and acidic residues" evidence="7">
    <location>
        <begin position="513"/>
        <end position="542"/>
    </location>
</feature>
<feature type="compositionally biased region" description="Basic and acidic residues" evidence="7">
    <location>
        <begin position="617"/>
        <end position="628"/>
    </location>
</feature>
<accession>A0A7E4ZV66</accession>
<dbReference type="GO" id="GO:0034707">
    <property type="term" value="C:chloride channel complex"/>
    <property type="evidence" value="ECO:0007669"/>
    <property type="project" value="UniProtKB-KW"/>
</dbReference>
<evidence type="ECO:0000256" key="3">
    <source>
        <dbReference type="ARBA" id="ARBA00022989"/>
    </source>
</evidence>
<keyword evidence="2 6" id="KW-0812">Transmembrane</keyword>
<keyword evidence="6" id="KW-1003">Cell membrane</keyword>
<keyword evidence="6" id="KW-0406">Ion transport</keyword>
<dbReference type="Pfam" id="PF01062">
    <property type="entry name" value="Bestrophin"/>
    <property type="match status" value="1"/>
</dbReference>
<feature type="region of interest" description="Disordered" evidence="7">
    <location>
        <begin position="421"/>
        <end position="442"/>
    </location>
</feature>
<keyword evidence="6" id="KW-0407">Ion channel</keyword>
<feature type="region of interest" description="Disordered" evidence="7">
    <location>
        <begin position="496"/>
        <end position="691"/>
    </location>
</feature>
<keyword evidence="6" id="KW-0813">Transport</keyword>
<reference evidence="8" key="1">
    <citation type="journal article" date="2013" name="Genetics">
        <title>The draft genome and transcriptome of Panagrellus redivivus are shaped by the harsh demands of a free-living lifestyle.</title>
        <authorList>
            <person name="Srinivasan J."/>
            <person name="Dillman A.R."/>
            <person name="Macchietto M.G."/>
            <person name="Heikkinen L."/>
            <person name="Lakso M."/>
            <person name="Fracchia K.M."/>
            <person name="Antoshechkin I."/>
            <person name="Mortazavi A."/>
            <person name="Wong G."/>
            <person name="Sternberg P.W."/>
        </authorList>
    </citation>
    <scope>NUCLEOTIDE SEQUENCE [LARGE SCALE GENOMIC DNA]</scope>
    <source>
        <strain evidence="8">MT8872</strain>
    </source>
</reference>
<dbReference type="PANTHER" id="PTHR10736">
    <property type="entry name" value="BESTROPHIN"/>
    <property type="match status" value="1"/>
</dbReference>
<feature type="transmembrane region" description="Helical" evidence="6">
    <location>
        <begin position="22"/>
        <end position="41"/>
    </location>
</feature>
<keyword evidence="4 6" id="KW-0472">Membrane</keyword>
<evidence type="ECO:0000256" key="2">
    <source>
        <dbReference type="ARBA" id="ARBA00022692"/>
    </source>
</evidence>
<name>A0A7E4ZV66_PANRE</name>
<dbReference type="InterPro" id="IPR021134">
    <property type="entry name" value="Bestrophin-like"/>
</dbReference>
<feature type="compositionally biased region" description="Basic and acidic residues" evidence="7">
    <location>
        <begin position="661"/>
        <end position="671"/>
    </location>
</feature>
<keyword evidence="6" id="KW-0868">Chloride</keyword>